<reference evidence="3" key="1">
    <citation type="submission" date="2024-06" db="UniProtKB">
        <authorList>
            <consortium name="RefSeq"/>
        </authorList>
    </citation>
    <scope>NUCLEOTIDE SEQUENCE [LARGE SCALE GENOMIC DNA]</scope>
    <source>
        <strain evidence="3">MV2-25</strain>
    </source>
</reference>
<reference evidence="4" key="2">
    <citation type="submission" date="2025-08" db="UniProtKB">
        <authorList>
            <consortium name="RefSeq"/>
        </authorList>
    </citation>
    <scope>IDENTIFICATION</scope>
    <source>
        <strain evidence="4">MV-25-SWS-2005</strain>
        <tissue evidence="4">Whole body</tissue>
    </source>
</reference>
<name>A0A6I8UNS5_DROPS</name>
<evidence type="ECO:0000313" key="3">
    <source>
        <dbReference type="Proteomes" id="UP000001819"/>
    </source>
</evidence>
<dbReference type="InParanoid" id="A0A6I8UNS5"/>
<keyword evidence="3" id="KW-1185">Reference proteome</keyword>
<dbReference type="GeneID" id="4801338"/>
<dbReference type="Proteomes" id="UP000001819">
    <property type="component" value="Chromosome 2"/>
</dbReference>
<feature type="chain" id="PRO_5026062878" evidence="2">
    <location>
        <begin position="23"/>
        <end position="70"/>
    </location>
</feature>
<dbReference type="RefSeq" id="XP_001358449.2">
    <property type="nucleotide sequence ID" value="XM_001358412.4"/>
</dbReference>
<organism evidence="3 4">
    <name type="scientific">Drosophila pseudoobscura pseudoobscura</name>
    <name type="common">Fruit fly</name>
    <dbReference type="NCBI Taxonomy" id="46245"/>
    <lineage>
        <taxon>Eukaryota</taxon>
        <taxon>Metazoa</taxon>
        <taxon>Ecdysozoa</taxon>
        <taxon>Arthropoda</taxon>
        <taxon>Hexapoda</taxon>
        <taxon>Insecta</taxon>
        <taxon>Pterygota</taxon>
        <taxon>Neoptera</taxon>
        <taxon>Endopterygota</taxon>
        <taxon>Diptera</taxon>
        <taxon>Brachycera</taxon>
        <taxon>Muscomorpha</taxon>
        <taxon>Ephydroidea</taxon>
        <taxon>Drosophilidae</taxon>
        <taxon>Drosophila</taxon>
        <taxon>Sophophora</taxon>
    </lineage>
</organism>
<dbReference type="KEGG" id="dpo:4801338"/>
<proteinExistence type="predicted"/>
<evidence type="ECO:0000256" key="2">
    <source>
        <dbReference type="SAM" id="SignalP"/>
    </source>
</evidence>
<evidence type="ECO:0000313" key="4">
    <source>
        <dbReference type="RefSeq" id="XP_001358449.2"/>
    </source>
</evidence>
<accession>A0A6I8UNS5</accession>
<evidence type="ECO:0000256" key="1">
    <source>
        <dbReference type="SAM" id="MobiDB-lite"/>
    </source>
</evidence>
<feature type="region of interest" description="Disordered" evidence="1">
    <location>
        <begin position="27"/>
        <end position="70"/>
    </location>
</feature>
<dbReference type="OMA" id="CTSWVSA"/>
<feature type="compositionally biased region" description="Polar residues" evidence="1">
    <location>
        <begin position="55"/>
        <end position="70"/>
    </location>
</feature>
<sequence>MKFLYMLLSICIFLLCAPWSTAQTIPTLALPDPTPPNGAPVEGDSTSFPGPPSASPTEPTPQVNTIYPIY</sequence>
<gene>
    <name evidence="4" type="primary">LOC4801338</name>
</gene>
<feature type="signal peptide" evidence="2">
    <location>
        <begin position="1"/>
        <end position="22"/>
    </location>
</feature>
<protein>
    <submittedName>
        <fullName evidence="4">Uncharacterized protein</fullName>
    </submittedName>
</protein>
<keyword evidence="2" id="KW-0732">Signal</keyword>
<dbReference type="AlphaFoldDB" id="A0A6I8UNS5"/>